<dbReference type="PANTHER" id="PTHR35894">
    <property type="entry name" value="GENERAL SECRETION PATHWAY PROTEIN A-RELATED"/>
    <property type="match status" value="1"/>
</dbReference>
<comment type="caution">
    <text evidence="5">The sequence shown here is derived from an EMBL/GenBank/DDBJ whole genome shotgun (WGS) entry which is preliminary data.</text>
</comment>
<accession>M0NHC0</accession>
<dbReference type="Proteomes" id="UP000011680">
    <property type="component" value="Unassembled WGS sequence"/>
</dbReference>
<dbReference type="eggNOG" id="arCOG00472">
    <property type="taxonomic scope" value="Archaea"/>
</dbReference>
<dbReference type="GO" id="GO:0016887">
    <property type="term" value="F:ATP hydrolysis activity"/>
    <property type="evidence" value="ECO:0007669"/>
    <property type="project" value="InterPro"/>
</dbReference>
<evidence type="ECO:0000259" key="4">
    <source>
        <dbReference type="Pfam" id="PF13401"/>
    </source>
</evidence>
<protein>
    <recommendedName>
        <fullName evidence="4">ORC1/DEAH AAA+ ATPase domain-containing protein</fullName>
    </recommendedName>
</protein>
<dbReference type="STRING" id="1227457.C451_04466"/>
<keyword evidence="2" id="KW-0547">Nucleotide-binding</keyword>
<dbReference type="InterPro" id="IPR052026">
    <property type="entry name" value="ExeA_AAA_ATPase_DNA-bind"/>
</dbReference>
<evidence type="ECO:0000313" key="5">
    <source>
        <dbReference type="EMBL" id="EMA56025.1"/>
    </source>
</evidence>
<dbReference type="RefSeq" id="WP_007738085.1">
    <property type="nucleotide sequence ID" value="NZ_AOMF01000099.1"/>
</dbReference>
<gene>
    <name evidence="5" type="ORF">C451_04466</name>
</gene>
<evidence type="ECO:0000313" key="6">
    <source>
        <dbReference type="Proteomes" id="UP000011680"/>
    </source>
</evidence>
<dbReference type="PANTHER" id="PTHR35894:SF1">
    <property type="entry name" value="PHOSPHORIBULOKINASE _ URIDINE KINASE FAMILY"/>
    <property type="match status" value="1"/>
</dbReference>
<evidence type="ECO:0000256" key="2">
    <source>
        <dbReference type="ARBA" id="ARBA00022741"/>
    </source>
</evidence>
<proteinExistence type="predicted"/>
<feature type="domain" description="ORC1/DEAH AAA+ ATPase" evidence="4">
    <location>
        <begin position="65"/>
        <end position="192"/>
    </location>
</feature>
<dbReference type="InterPro" id="IPR049945">
    <property type="entry name" value="AAA_22"/>
</dbReference>
<dbReference type="GO" id="GO:0006260">
    <property type="term" value="P:DNA replication"/>
    <property type="evidence" value="ECO:0007669"/>
    <property type="project" value="UniProtKB-KW"/>
</dbReference>
<organism evidence="5 6">
    <name type="scientific">Halococcus thailandensis JCM 13552</name>
    <dbReference type="NCBI Taxonomy" id="1227457"/>
    <lineage>
        <taxon>Archaea</taxon>
        <taxon>Methanobacteriati</taxon>
        <taxon>Methanobacteriota</taxon>
        <taxon>Stenosarchaea group</taxon>
        <taxon>Halobacteria</taxon>
        <taxon>Halobacteriales</taxon>
        <taxon>Halococcaceae</taxon>
        <taxon>Halococcus</taxon>
    </lineage>
</organism>
<name>M0NHC0_9EURY</name>
<dbReference type="GO" id="GO:0005524">
    <property type="term" value="F:ATP binding"/>
    <property type="evidence" value="ECO:0007669"/>
    <property type="project" value="UniProtKB-KW"/>
</dbReference>
<keyword evidence="3" id="KW-0067">ATP-binding</keyword>
<keyword evidence="6" id="KW-1185">Reference proteome</keyword>
<keyword evidence="1" id="KW-0235">DNA replication</keyword>
<dbReference type="SUPFAM" id="SSF52540">
    <property type="entry name" value="P-loop containing nucleoside triphosphate hydrolases"/>
    <property type="match status" value="1"/>
</dbReference>
<evidence type="ECO:0000256" key="1">
    <source>
        <dbReference type="ARBA" id="ARBA00022705"/>
    </source>
</evidence>
<dbReference type="PATRIC" id="fig|1227457.3.peg.804"/>
<evidence type="ECO:0000256" key="3">
    <source>
        <dbReference type="ARBA" id="ARBA00022840"/>
    </source>
</evidence>
<dbReference type="EMBL" id="AOMF01000099">
    <property type="protein sequence ID" value="EMA56025.1"/>
    <property type="molecule type" value="Genomic_DNA"/>
</dbReference>
<dbReference type="InterPro" id="IPR027417">
    <property type="entry name" value="P-loop_NTPase"/>
</dbReference>
<dbReference type="Gene3D" id="3.40.50.300">
    <property type="entry name" value="P-loop containing nucleotide triphosphate hydrolases"/>
    <property type="match status" value="1"/>
</dbReference>
<reference evidence="5 6" key="1">
    <citation type="journal article" date="2014" name="PLoS Genet.">
        <title>Phylogenetically driven sequencing of extremely halophilic archaea reveals strategies for static and dynamic osmo-response.</title>
        <authorList>
            <person name="Becker E.A."/>
            <person name="Seitzer P.M."/>
            <person name="Tritt A."/>
            <person name="Larsen D."/>
            <person name="Krusor M."/>
            <person name="Yao A.I."/>
            <person name="Wu D."/>
            <person name="Madern D."/>
            <person name="Eisen J.A."/>
            <person name="Darling A.E."/>
            <person name="Facciotti M.T."/>
        </authorList>
    </citation>
    <scope>NUCLEOTIDE SEQUENCE [LARGE SCALE GENOMIC DNA]</scope>
    <source>
        <strain evidence="5 6">JCM 13552</strain>
    </source>
</reference>
<dbReference type="AlphaFoldDB" id="M0NHC0"/>
<sequence>MDRLEPAMLQFGEALGGSPDSVKDLPFSEEADKDGMPEELYVRHDQAMIHNLTVALLNGHHVGLISPYGTGKTALREIVRRDLGEHPEFVIGYLDNAYETTPRGLYATVIRAALDAGYDLDSDEYRQLREGVPWVTDEAKQAVRDLAEQVEAADRTLTLVVDEIEDFPAELLPVLQTVADSGVRLFLMGTPAGKDRLEETRDTLDSRIRYHEGIKPFDREDIAEYAARSFAYFRDESFNGQGPAPFTEDAIEAIHEQTDGNPRDVRLECADTLAKGAIAWHQSDSDVEDFQIDRRIVTSTVTS</sequence>
<dbReference type="Pfam" id="PF13401">
    <property type="entry name" value="AAA_22"/>
    <property type="match status" value="1"/>
</dbReference>